<evidence type="ECO:0000256" key="1">
    <source>
        <dbReference type="ARBA" id="ARBA00006754"/>
    </source>
</evidence>
<dbReference type="KEGG" id="bko:CKF48_03390"/>
<dbReference type="Proteomes" id="UP000215137">
    <property type="component" value="Chromosome"/>
</dbReference>
<dbReference type="AlphaFoldDB" id="A0A248TE07"/>
<comment type="similarity">
    <text evidence="1">Belongs to the CdaR family.</text>
</comment>
<evidence type="ECO:0000259" key="2">
    <source>
        <dbReference type="Pfam" id="PF13556"/>
    </source>
</evidence>
<accession>A0A248TE07</accession>
<dbReference type="InterPro" id="IPR042070">
    <property type="entry name" value="PucR_C-HTH_sf"/>
</dbReference>
<dbReference type="InterPro" id="IPR051448">
    <property type="entry name" value="CdaR-like_regulators"/>
</dbReference>
<evidence type="ECO:0000313" key="4">
    <source>
        <dbReference type="EMBL" id="ASV66451.1"/>
    </source>
</evidence>
<dbReference type="InterPro" id="IPR025736">
    <property type="entry name" value="PucR_C-HTH_dom"/>
</dbReference>
<feature type="domain" description="PucR C-terminal helix-turn-helix" evidence="2">
    <location>
        <begin position="347"/>
        <end position="403"/>
    </location>
</feature>
<evidence type="ECO:0008006" key="6">
    <source>
        <dbReference type="Google" id="ProtNLM"/>
    </source>
</evidence>
<dbReference type="OrthoDB" id="9792148at2"/>
<organism evidence="4 5">
    <name type="scientific">Cytobacillus kochii</name>
    <dbReference type="NCBI Taxonomy" id="859143"/>
    <lineage>
        <taxon>Bacteria</taxon>
        <taxon>Bacillati</taxon>
        <taxon>Bacillota</taxon>
        <taxon>Bacilli</taxon>
        <taxon>Bacillales</taxon>
        <taxon>Bacillaceae</taxon>
        <taxon>Cytobacillus</taxon>
    </lineage>
</organism>
<dbReference type="PANTHER" id="PTHR33744">
    <property type="entry name" value="CARBOHYDRATE DIACID REGULATOR"/>
    <property type="match status" value="1"/>
</dbReference>
<reference evidence="4 5" key="1">
    <citation type="submission" date="2017-08" db="EMBL/GenBank/DDBJ databases">
        <title>Complete Genome Sequence of Bacillus kochii Oregon-R-modENCODE STRAIN BDGP4, isolated from Drosophila melanogaster gut.</title>
        <authorList>
            <person name="Wan K.H."/>
            <person name="Yu C."/>
            <person name="Park S."/>
            <person name="Hammonds A.S."/>
            <person name="Booth B.W."/>
            <person name="Celniker S.E."/>
        </authorList>
    </citation>
    <scope>NUCLEOTIDE SEQUENCE [LARGE SCALE GENOMIC DNA]</scope>
    <source>
        <strain evidence="4 5">BDGP4</strain>
    </source>
</reference>
<feature type="domain" description="CdaR GGDEF-like" evidence="3">
    <location>
        <begin position="174"/>
        <end position="291"/>
    </location>
</feature>
<protein>
    <recommendedName>
        <fullName evidence="6">PucR family transcriptional regulator</fullName>
    </recommendedName>
</protein>
<dbReference type="PANTHER" id="PTHR33744:SF1">
    <property type="entry name" value="DNA-BINDING TRANSCRIPTIONAL ACTIVATOR ADER"/>
    <property type="match status" value="1"/>
</dbReference>
<dbReference type="Gene3D" id="1.10.10.2840">
    <property type="entry name" value="PucR C-terminal helix-turn-helix domain"/>
    <property type="match status" value="1"/>
</dbReference>
<evidence type="ECO:0000313" key="5">
    <source>
        <dbReference type="Proteomes" id="UP000215137"/>
    </source>
</evidence>
<gene>
    <name evidence="4" type="ORF">CKF48_03390</name>
</gene>
<sequence length="426" mass="49748">MDLQLDRIESSTNIEEIAEMISIQLKKPVVIEDAQFSLIAYSSYFTEDYDEVNKQTIFNKQWPISIFERFTDEGIVDQLTKHKKPFRIKAMKDISLNKRVVVSAIYQNDIYGYIWIQETAPKLKEKELAFLDAASSHIAFLLNRDKLAKDGKVEEDHYFYEKVIEDSFQTKHQLKVEAASAKVTLPKAFIVAVFKVEEGDDKNFEEIINTVRLSVNNMTQSAYIFFYHLEMIVLLASHDQQDVSLEENAEHLVQSIRLQYADTSLVVGIGNKYSSIYKLRQSYTEALEVLQTAMFFNKEQSLPINYRKLKTLRYLAIIEQHNKQTNYSNEDLVILLTKDQNNHTNYIDTLEAYLLNNCRLKPTAEELFIHENTLKYRLKKIHQLTTINFDDFNTRCQLFIDLQLLRRKQSIIANHQNSGLNNNNPL</sequence>
<dbReference type="Pfam" id="PF17853">
    <property type="entry name" value="GGDEF_2"/>
    <property type="match status" value="1"/>
</dbReference>
<dbReference type="RefSeq" id="WP_095370026.1">
    <property type="nucleotide sequence ID" value="NZ_CP022983.1"/>
</dbReference>
<dbReference type="Pfam" id="PF13556">
    <property type="entry name" value="HTH_30"/>
    <property type="match status" value="1"/>
</dbReference>
<proteinExistence type="inferred from homology"/>
<name>A0A248TE07_9BACI</name>
<keyword evidence="5" id="KW-1185">Reference proteome</keyword>
<dbReference type="InterPro" id="IPR041522">
    <property type="entry name" value="CdaR_GGDEF"/>
</dbReference>
<dbReference type="EMBL" id="CP022983">
    <property type="protein sequence ID" value="ASV66451.1"/>
    <property type="molecule type" value="Genomic_DNA"/>
</dbReference>
<evidence type="ECO:0000259" key="3">
    <source>
        <dbReference type="Pfam" id="PF17853"/>
    </source>
</evidence>